<reference evidence="1 2" key="1">
    <citation type="submission" date="2018-06" db="EMBL/GenBank/DDBJ databases">
        <authorList>
            <consortium name="Pathogen Informatics"/>
            <person name="Doyle S."/>
        </authorList>
    </citation>
    <scope>NUCLEOTIDE SEQUENCE [LARGE SCALE GENOMIC DNA]</scope>
    <source>
        <strain evidence="1 2">NCTC13294</strain>
    </source>
</reference>
<dbReference type="OrthoDB" id="5574012at2"/>
<gene>
    <name evidence="1" type="ORF">NCTC13294_02098</name>
</gene>
<dbReference type="RefSeq" id="WP_115612245.1">
    <property type="nucleotide sequence ID" value="NZ_JBHLZC010000001.1"/>
</dbReference>
<evidence type="ECO:0000313" key="2">
    <source>
        <dbReference type="Proteomes" id="UP000254572"/>
    </source>
</evidence>
<organism evidence="1 2">
    <name type="scientific">Cardiobacterium valvarum</name>
    <dbReference type="NCBI Taxonomy" id="194702"/>
    <lineage>
        <taxon>Bacteria</taxon>
        <taxon>Pseudomonadati</taxon>
        <taxon>Pseudomonadota</taxon>
        <taxon>Gammaproteobacteria</taxon>
        <taxon>Cardiobacteriales</taxon>
        <taxon>Cardiobacteriaceae</taxon>
        <taxon>Cardiobacterium</taxon>
    </lineage>
</organism>
<keyword evidence="2" id="KW-1185">Reference proteome</keyword>
<sequence>MKKLYEVMGDTAQERKQPDEKQLRLFAVANLTDYYHILPSEKSVTVTLSRDEMAAILQAYDYGINACDDEGKRYLDCVITKIKQSIHP</sequence>
<dbReference type="EMBL" id="UFUW01000001">
    <property type="protein sequence ID" value="SUX24833.1"/>
    <property type="molecule type" value="Genomic_DNA"/>
</dbReference>
<dbReference type="Proteomes" id="UP000254572">
    <property type="component" value="Unassembled WGS sequence"/>
</dbReference>
<proteinExistence type="predicted"/>
<evidence type="ECO:0000313" key="1">
    <source>
        <dbReference type="EMBL" id="SUX24833.1"/>
    </source>
</evidence>
<accession>A0A381ED78</accession>
<name>A0A381ED78_9GAMM</name>
<protein>
    <submittedName>
        <fullName evidence="1">Uncharacterized protein</fullName>
    </submittedName>
</protein>
<dbReference type="AlphaFoldDB" id="A0A381ED78"/>